<dbReference type="AlphaFoldDB" id="A0A1T5EY54"/>
<comment type="similarity">
    <text evidence="9">Belongs to the Maf family. YhdE subfamily.</text>
</comment>
<feature type="site" description="Important for substrate specificity" evidence="9">
    <location>
        <position position="168"/>
    </location>
</feature>
<dbReference type="PANTHER" id="PTHR43213:SF5">
    <property type="entry name" value="BIFUNCTIONAL DTTP_UTP PYROPHOSPHATASE_METHYLTRANSFERASE PROTEIN-RELATED"/>
    <property type="match status" value="1"/>
</dbReference>
<dbReference type="FunFam" id="3.90.950.10:FF:000005">
    <property type="entry name" value="7-methyl-GTP pyrophosphatase"/>
    <property type="match status" value="1"/>
</dbReference>
<feature type="site" description="Important for substrate specificity" evidence="9">
    <location>
        <position position="86"/>
    </location>
</feature>
<sequence length="202" mass="22750">MAAFLIFGEIQNMNNQFPPIILASKSPRRQELLKLMGIDFRVVLKEVDESFPDGLEPHEIALYISEKKAKAFDEMVIDEIVITADTIVVIDGKILGKPESEENAFEILTTLSGNMHQVITAVSLLKNGQIHSFYEISEVFFKPITEEQIRYYIKTGNPMDKAGAYGIQEWIGLVAIEKINGSYTNVVGLPTHRLYQELCSLI</sequence>
<dbReference type="InterPro" id="IPR003697">
    <property type="entry name" value="Maf-like"/>
</dbReference>
<dbReference type="GO" id="GO:0005737">
    <property type="term" value="C:cytoplasm"/>
    <property type="evidence" value="ECO:0007669"/>
    <property type="project" value="UniProtKB-SubCell"/>
</dbReference>
<dbReference type="CDD" id="cd00555">
    <property type="entry name" value="Maf"/>
    <property type="match status" value="1"/>
</dbReference>
<comment type="function">
    <text evidence="9">Nucleoside triphosphate pyrophosphatase that hydrolyzes dTTP and UTP. May have a dual role in cell division arrest and in preventing the incorporation of modified nucleotides into cellular nucleic acids.</text>
</comment>
<comment type="similarity">
    <text evidence="8">Belongs to the Maf family. YceF subfamily.</text>
</comment>
<reference evidence="11" key="1">
    <citation type="submission" date="2017-02" db="EMBL/GenBank/DDBJ databases">
        <authorList>
            <person name="Varghese N."/>
            <person name="Submissions S."/>
        </authorList>
    </citation>
    <scope>NUCLEOTIDE SEQUENCE [LARGE SCALE GENOMIC DNA]</scope>
    <source>
        <strain evidence="11">DSM 22385</strain>
    </source>
</reference>
<evidence type="ECO:0000256" key="8">
    <source>
        <dbReference type="ARBA" id="ARBA00060749"/>
    </source>
</evidence>
<evidence type="ECO:0000256" key="6">
    <source>
        <dbReference type="ARBA" id="ARBA00050213"/>
    </source>
</evidence>
<keyword evidence="11" id="KW-1185">Reference proteome</keyword>
<evidence type="ECO:0000256" key="5">
    <source>
        <dbReference type="ARBA" id="ARBA00023080"/>
    </source>
</evidence>
<comment type="catalytic activity">
    <reaction evidence="9">
        <text>UTP + H2O = UMP + diphosphate + H(+)</text>
        <dbReference type="Rhea" id="RHEA:29395"/>
        <dbReference type="ChEBI" id="CHEBI:15377"/>
        <dbReference type="ChEBI" id="CHEBI:15378"/>
        <dbReference type="ChEBI" id="CHEBI:33019"/>
        <dbReference type="ChEBI" id="CHEBI:46398"/>
        <dbReference type="ChEBI" id="CHEBI:57865"/>
        <dbReference type="EC" id="3.6.1.9"/>
    </reaction>
</comment>
<gene>
    <name evidence="10" type="ORF">SAMN05661099_3284</name>
</gene>
<organism evidence="10 11">
    <name type="scientific">Daejeonella lutea</name>
    <dbReference type="NCBI Taxonomy" id="572036"/>
    <lineage>
        <taxon>Bacteria</taxon>
        <taxon>Pseudomonadati</taxon>
        <taxon>Bacteroidota</taxon>
        <taxon>Sphingobacteriia</taxon>
        <taxon>Sphingobacteriales</taxon>
        <taxon>Sphingobacteriaceae</taxon>
        <taxon>Daejeonella</taxon>
    </lineage>
</organism>
<keyword evidence="5 9" id="KW-0546">Nucleotide metabolism</keyword>
<dbReference type="EMBL" id="FUYR01000005">
    <property type="protein sequence ID" value="SKB88846.1"/>
    <property type="molecule type" value="Genomic_DNA"/>
</dbReference>
<dbReference type="PANTHER" id="PTHR43213">
    <property type="entry name" value="BIFUNCTIONAL DTTP/UTP PYROPHOSPHATASE/METHYLTRANSFERASE PROTEIN-RELATED"/>
    <property type="match status" value="1"/>
</dbReference>
<dbReference type="GO" id="GO:0036218">
    <property type="term" value="F:dTTP diphosphatase activity"/>
    <property type="evidence" value="ECO:0007669"/>
    <property type="project" value="RHEA"/>
</dbReference>
<dbReference type="Gene3D" id="3.90.950.10">
    <property type="match status" value="1"/>
</dbReference>
<evidence type="ECO:0000256" key="1">
    <source>
        <dbReference type="ARBA" id="ARBA00001968"/>
    </source>
</evidence>
<keyword evidence="3 9" id="KW-0963">Cytoplasm</keyword>
<protein>
    <recommendedName>
        <fullName evidence="9">dTTP/UTP pyrophosphatase</fullName>
        <shortName evidence="9">dTTPase/UTPase</shortName>
        <ecNumber evidence="9">3.6.1.9</ecNumber>
    </recommendedName>
    <alternativeName>
        <fullName evidence="9">Nucleoside triphosphate pyrophosphatase</fullName>
    </alternativeName>
    <alternativeName>
        <fullName evidence="9">Nucleotide pyrophosphatase</fullName>
        <shortName evidence="9">Nucleotide PPase</shortName>
    </alternativeName>
</protein>
<dbReference type="GO" id="GO:0009117">
    <property type="term" value="P:nucleotide metabolic process"/>
    <property type="evidence" value="ECO:0007669"/>
    <property type="project" value="UniProtKB-KW"/>
</dbReference>
<evidence type="ECO:0000256" key="7">
    <source>
        <dbReference type="ARBA" id="ARBA00053369"/>
    </source>
</evidence>
<dbReference type="InterPro" id="IPR029001">
    <property type="entry name" value="ITPase-like_fam"/>
</dbReference>
<keyword evidence="4 9" id="KW-0378">Hydrolase</keyword>
<dbReference type="GO" id="GO:0036221">
    <property type="term" value="F:UTP diphosphatase activity"/>
    <property type="evidence" value="ECO:0007669"/>
    <property type="project" value="RHEA"/>
</dbReference>
<proteinExistence type="inferred from homology"/>
<dbReference type="HAMAP" id="MF_00528">
    <property type="entry name" value="Maf"/>
    <property type="match status" value="1"/>
</dbReference>
<dbReference type="PIRSF" id="PIRSF006305">
    <property type="entry name" value="Maf"/>
    <property type="match status" value="1"/>
</dbReference>
<evidence type="ECO:0000256" key="3">
    <source>
        <dbReference type="ARBA" id="ARBA00022490"/>
    </source>
</evidence>
<evidence type="ECO:0000256" key="9">
    <source>
        <dbReference type="HAMAP-Rule" id="MF_00528"/>
    </source>
</evidence>
<comment type="cofactor">
    <cofactor evidence="1 9">
        <name>a divalent metal cation</name>
        <dbReference type="ChEBI" id="CHEBI:60240"/>
    </cofactor>
</comment>
<feature type="active site" description="Proton acceptor" evidence="9">
    <location>
        <position position="85"/>
    </location>
</feature>
<name>A0A1T5EY54_9SPHI</name>
<dbReference type="Pfam" id="PF02545">
    <property type="entry name" value="Maf"/>
    <property type="match status" value="1"/>
</dbReference>
<evidence type="ECO:0000256" key="4">
    <source>
        <dbReference type="ARBA" id="ARBA00022801"/>
    </source>
</evidence>
<evidence type="ECO:0000313" key="11">
    <source>
        <dbReference type="Proteomes" id="UP000189981"/>
    </source>
</evidence>
<comment type="caution">
    <text evidence="9">Lacks conserved residue(s) required for the propagation of feature annotation.</text>
</comment>
<dbReference type="SUPFAM" id="SSF52972">
    <property type="entry name" value="ITPase-like"/>
    <property type="match status" value="1"/>
</dbReference>
<comment type="catalytic activity">
    <reaction evidence="9">
        <text>dTTP + H2O = dTMP + diphosphate + H(+)</text>
        <dbReference type="Rhea" id="RHEA:28534"/>
        <dbReference type="ChEBI" id="CHEBI:15377"/>
        <dbReference type="ChEBI" id="CHEBI:15378"/>
        <dbReference type="ChEBI" id="CHEBI:33019"/>
        <dbReference type="ChEBI" id="CHEBI:37568"/>
        <dbReference type="ChEBI" id="CHEBI:63528"/>
        <dbReference type="EC" id="3.6.1.9"/>
    </reaction>
</comment>
<accession>A0A1T5EY54</accession>
<dbReference type="Proteomes" id="UP000189981">
    <property type="component" value="Unassembled WGS sequence"/>
</dbReference>
<comment type="catalytic activity">
    <reaction evidence="6">
        <text>N(7)-methyl-GTP + H2O = N(7)-methyl-GMP + diphosphate + H(+)</text>
        <dbReference type="Rhea" id="RHEA:58744"/>
        <dbReference type="ChEBI" id="CHEBI:15377"/>
        <dbReference type="ChEBI" id="CHEBI:15378"/>
        <dbReference type="ChEBI" id="CHEBI:33019"/>
        <dbReference type="ChEBI" id="CHEBI:58285"/>
        <dbReference type="ChEBI" id="CHEBI:87133"/>
    </reaction>
</comment>
<dbReference type="STRING" id="572036.SAMN05661099_3284"/>
<comment type="subcellular location">
    <subcellularLocation>
        <location evidence="2 9">Cytoplasm</location>
    </subcellularLocation>
</comment>
<dbReference type="NCBIfam" id="TIGR00172">
    <property type="entry name" value="maf"/>
    <property type="match status" value="1"/>
</dbReference>
<feature type="site" description="Important for substrate specificity" evidence="9">
    <location>
        <position position="28"/>
    </location>
</feature>
<evidence type="ECO:0000256" key="2">
    <source>
        <dbReference type="ARBA" id="ARBA00004496"/>
    </source>
</evidence>
<comment type="function">
    <text evidence="7">Nucleoside triphosphate pyrophosphatase that hydrolyzes 7-methyl-GTP (m(7)GTP). May have a dual role in cell division arrest and in preventing the incorporation of modified nucleotides into cellular nucleic acids.</text>
</comment>
<dbReference type="EC" id="3.6.1.9" evidence="9"/>
<evidence type="ECO:0000313" key="10">
    <source>
        <dbReference type="EMBL" id="SKB88846.1"/>
    </source>
</evidence>